<sequence>MAMGTLARMTQSSAALKRRWTTADGRELVRAAERRLRDRQPLDGLGLESIDGRVDLRFIPLTADFSLLDGVELRRLDFSGAMAANLRFVDSVIADCRFDSADCQFWHLRACLVMDTSFLKADLRNATLGEWYQGRGNRYRSVHFGSARLRNATTSAATYEDCDFAFAELERVNFWQSSLIRCTFAGPLRDVVFDGRLLGEGKPDGNPMLEVDLTEAVLDGCDFRGVSFDSVRLPNDPQVVLIRDKALMERAAAALAGVDQDPAARLAHAVLHHIELSLDRDGVTLINLRDAGEAADLVGGLLRDGGLRP</sequence>
<dbReference type="InterPro" id="IPR051082">
    <property type="entry name" value="Pentapeptide-BTB/POZ_domain"/>
</dbReference>
<dbReference type="Gene3D" id="2.160.20.80">
    <property type="entry name" value="E3 ubiquitin-protein ligase SopA"/>
    <property type="match status" value="2"/>
</dbReference>
<evidence type="ECO:0008006" key="3">
    <source>
        <dbReference type="Google" id="ProtNLM"/>
    </source>
</evidence>
<evidence type="ECO:0000313" key="1">
    <source>
        <dbReference type="EMBL" id="GIG98565.1"/>
    </source>
</evidence>
<name>A0ABQ4EVA8_9ACTN</name>
<keyword evidence="2" id="KW-1185">Reference proteome</keyword>
<gene>
    <name evidence="1" type="ORF">Pma05_51380</name>
</gene>
<evidence type="ECO:0000313" key="2">
    <source>
        <dbReference type="Proteomes" id="UP000621500"/>
    </source>
</evidence>
<dbReference type="PANTHER" id="PTHR14136">
    <property type="entry name" value="BTB_POZ DOMAIN-CONTAINING PROTEIN KCTD9"/>
    <property type="match status" value="1"/>
</dbReference>
<organism evidence="1 2">
    <name type="scientific">Plantactinospora mayteni</name>
    <dbReference type="NCBI Taxonomy" id="566021"/>
    <lineage>
        <taxon>Bacteria</taxon>
        <taxon>Bacillati</taxon>
        <taxon>Actinomycetota</taxon>
        <taxon>Actinomycetes</taxon>
        <taxon>Micromonosporales</taxon>
        <taxon>Micromonosporaceae</taxon>
        <taxon>Plantactinospora</taxon>
    </lineage>
</organism>
<protein>
    <recommendedName>
        <fullName evidence="3">Pentapeptide repeat-containing protein</fullName>
    </recommendedName>
</protein>
<dbReference type="Pfam" id="PF00805">
    <property type="entry name" value="Pentapeptide"/>
    <property type="match status" value="1"/>
</dbReference>
<dbReference type="InterPro" id="IPR001646">
    <property type="entry name" value="5peptide_repeat"/>
</dbReference>
<dbReference type="SUPFAM" id="SSF141571">
    <property type="entry name" value="Pentapeptide repeat-like"/>
    <property type="match status" value="1"/>
</dbReference>
<proteinExistence type="predicted"/>
<comment type="caution">
    <text evidence="1">The sequence shown here is derived from an EMBL/GenBank/DDBJ whole genome shotgun (WGS) entry which is preliminary data.</text>
</comment>
<reference evidence="1 2" key="1">
    <citation type="submission" date="2021-01" db="EMBL/GenBank/DDBJ databases">
        <title>Whole genome shotgun sequence of Plantactinospora mayteni NBRC 109088.</title>
        <authorList>
            <person name="Komaki H."/>
            <person name="Tamura T."/>
        </authorList>
    </citation>
    <scope>NUCLEOTIDE SEQUENCE [LARGE SCALE GENOMIC DNA]</scope>
    <source>
        <strain evidence="1 2">NBRC 109088</strain>
    </source>
</reference>
<dbReference type="EMBL" id="BONX01000035">
    <property type="protein sequence ID" value="GIG98565.1"/>
    <property type="molecule type" value="Genomic_DNA"/>
</dbReference>
<accession>A0ABQ4EVA8</accession>
<dbReference type="Proteomes" id="UP000621500">
    <property type="component" value="Unassembled WGS sequence"/>
</dbReference>
<dbReference type="PANTHER" id="PTHR14136:SF17">
    <property type="entry name" value="BTB_POZ DOMAIN-CONTAINING PROTEIN KCTD9"/>
    <property type="match status" value="1"/>
</dbReference>